<evidence type="ECO:0000313" key="1">
    <source>
        <dbReference type="EMBL" id="GGF63149.1"/>
    </source>
</evidence>
<gene>
    <name evidence="1" type="ORF">GCM10011375_17670</name>
</gene>
<keyword evidence="2" id="KW-1185">Reference proteome</keyword>
<name>A0ACB5PQS2_9BACT</name>
<organism evidence="1 2">
    <name type="scientific">Hymenobacter qilianensis</name>
    <dbReference type="NCBI Taxonomy" id="1385715"/>
    <lineage>
        <taxon>Bacteria</taxon>
        <taxon>Pseudomonadati</taxon>
        <taxon>Bacteroidota</taxon>
        <taxon>Cytophagia</taxon>
        <taxon>Cytophagales</taxon>
        <taxon>Hymenobacteraceae</taxon>
        <taxon>Hymenobacter</taxon>
    </lineage>
</organism>
<dbReference type="EMBL" id="BMFN01000002">
    <property type="protein sequence ID" value="GGF63149.1"/>
    <property type="molecule type" value="Genomic_DNA"/>
</dbReference>
<sequence length="85" mass="9418">MKTYCWHQPEGCETNLGFDEQVNYNDGAQRNNAARMVAKLELGARLLLGEVFGKKLHQLLIGRIRNSWEVGDTQAVGFPSAVAIA</sequence>
<comment type="caution">
    <text evidence="1">The sequence shown here is derived from an EMBL/GenBank/DDBJ whole genome shotgun (WGS) entry which is preliminary data.</text>
</comment>
<accession>A0ACB5PQS2</accession>
<evidence type="ECO:0000313" key="2">
    <source>
        <dbReference type="Proteomes" id="UP000605392"/>
    </source>
</evidence>
<dbReference type="Proteomes" id="UP000605392">
    <property type="component" value="Unassembled WGS sequence"/>
</dbReference>
<protein>
    <submittedName>
        <fullName evidence="1">Uncharacterized protein</fullName>
    </submittedName>
</protein>
<proteinExistence type="predicted"/>
<reference evidence="1 2" key="1">
    <citation type="journal article" date="2019" name="Int. J. Syst. Evol. Microbiol.">
        <title>The Global Catalogue of Microorganisms (GCM) 10K type strain sequencing project: providing services to taxonomists for standard genome sequencing and annotation.</title>
        <authorList>
            <consortium name="The Broad Institute Genomics Platform"/>
            <consortium name="The Broad Institute Genome Sequencing Center for Infectious Disease"/>
            <person name="Wu L."/>
            <person name="Ma J."/>
        </authorList>
    </citation>
    <scope>NUCLEOTIDE SEQUENCE [LARGE SCALE GENOMIC DNA]</scope>
    <source>
        <strain evidence="1 2">CGMCC 1.12720</strain>
    </source>
</reference>